<reference evidence="4 5" key="1">
    <citation type="submission" date="2020-08" db="EMBL/GenBank/DDBJ databases">
        <title>Genomic Encyclopedia of Type Strains, Phase IV (KMG-IV): sequencing the most valuable type-strain genomes for metagenomic binning, comparative biology and taxonomic classification.</title>
        <authorList>
            <person name="Goeker M."/>
        </authorList>
    </citation>
    <scope>NUCLEOTIDE SEQUENCE [LARGE SCALE GENOMIC DNA]</scope>
    <source>
        <strain evidence="4 5">DSM 29853</strain>
    </source>
</reference>
<proteinExistence type="predicted"/>
<accession>A0A7W6J7A0</accession>
<evidence type="ECO:0000256" key="1">
    <source>
        <dbReference type="ARBA" id="ARBA00022679"/>
    </source>
</evidence>
<keyword evidence="5" id="KW-1185">Reference proteome</keyword>
<feature type="domain" description="Glycosyl transferase family 1" evidence="2">
    <location>
        <begin position="244"/>
        <end position="339"/>
    </location>
</feature>
<dbReference type="Proteomes" id="UP000528286">
    <property type="component" value="Unassembled WGS sequence"/>
</dbReference>
<dbReference type="PANTHER" id="PTHR46401">
    <property type="entry name" value="GLYCOSYLTRANSFERASE WBBK-RELATED"/>
    <property type="match status" value="1"/>
</dbReference>
<keyword evidence="1 4" id="KW-0808">Transferase</keyword>
<dbReference type="GO" id="GO:0016757">
    <property type="term" value="F:glycosyltransferase activity"/>
    <property type="evidence" value="ECO:0007669"/>
    <property type="project" value="InterPro"/>
</dbReference>
<dbReference type="PANTHER" id="PTHR46401:SF2">
    <property type="entry name" value="GLYCOSYLTRANSFERASE WBBK-RELATED"/>
    <property type="match status" value="1"/>
</dbReference>
<evidence type="ECO:0000259" key="2">
    <source>
        <dbReference type="Pfam" id="PF00534"/>
    </source>
</evidence>
<feature type="domain" description="Glycosyltransferase subfamily 4-like N-terminal" evidence="3">
    <location>
        <begin position="19"/>
        <end position="185"/>
    </location>
</feature>
<name>A0A7W6J7A0_9HYPH</name>
<dbReference type="InterPro" id="IPR028098">
    <property type="entry name" value="Glyco_trans_4-like_N"/>
</dbReference>
<protein>
    <submittedName>
        <fullName evidence="4">Glycosyltransferase involved in cell wall biosynthesis</fullName>
    </submittedName>
</protein>
<evidence type="ECO:0000313" key="4">
    <source>
        <dbReference type="EMBL" id="MBB4066131.1"/>
    </source>
</evidence>
<dbReference type="EMBL" id="JACIEZ010000007">
    <property type="protein sequence ID" value="MBB4066131.1"/>
    <property type="molecule type" value="Genomic_DNA"/>
</dbReference>
<dbReference type="SUPFAM" id="SSF53756">
    <property type="entry name" value="UDP-Glycosyltransferase/glycogen phosphorylase"/>
    <property type="match status" value="1"/>
</dbReference>
<dbReference type="CDD" id="cd03801">
    <property type="entry name" value="GT4_PimA-like"/>
    <property type="match status" value="1"/>
</dbReference>
<dbReference type="Pfam" id="PF13439">
    <property type="entry name" value="Glyco_transf_4"/>
    <property type="match status" value="1"/>
</dbReference>
<organism evidence="4 5">
    <name type="scientific">Gellertiella hungarica</name>
    <dbReference type="NCBI Taxonomy" id="1572859"/>
    <lineage>
        <taxon>Bacteria</taxon>
        <taxon>Pseudomonadati</taxon>
        <taxon>Pseudomonadota</taxon>
        <taxon>Alphaproteobacteria</taxon>
        <taxon>Hyphomicrobiales</taxon>
        <taxon>Rhizobiaceae</taxon>
        <taxon>Gellertiella</taxon>
    </lineage>
</organism>
<dbReference type="Pfam" id="PF00534">
    <property type="entry name" value="Glycos_transf_1"/>
    <property type="match status" value="1"/>
</dbReference>
<dbReference type="AlphaFoldDB" id="A0A7W6J7A0"/>
<gene>
    <name evidence="4" type="ORF">GGR23_003344</name>
</gene>
<dbReference type="RefSeq" id="WP_343066696.1">
    <property type="nucleotide sequence ID" value="NZ_JACIEZ010000007.1"/>
</dbReference>
<sequence>MAGGRHDRGRLILMTVDAVGGVWRHAMDLAAGLRACRKARILFVGLGPEPAPDKVAEAEAIGRLLWLDLPLDWMAGDAGALLPVPERIASIARSEGADIVHLNLPSQAAGLSLPVPVVTVSHSCVVTWFAGVRGHGLPDHWAWQERLNRAGFDCSDAVLAPSRSHAAMLKAAYGPIPHLAVVLNGSACPERHPPKDEIVFSAGRWWDDGKNGAVLDRAAPQMVWPLHVAGATLGPNGQALAFSHARHLGELSHRRTMAEMERAGIVVSPSTYEPFGLAALEAARAGAALVLSDIPTYRELWDGAALFADPADPGAFALAVNRLAESEALRTDLARAARLRARRYTVDAQAEAVSRLHDRLLGITTTQTAAE</sequence>
<comment type="caution">
    <text evidence="4">The sequence shown here is derived from an EMBL/GenBank/DDBJ whole genome shotgun (WGS) entry which is preliminary data.</text>
</comment>
<evidence type="ECO:0000259" key="3">
    <source>
        <dbReference type="Pfam" id="PF13439"/>
    </source>
</evidence>
<evidence type="ECO:0000313" key="5">
    <source>
        <dbReference type="Proteomes" id="UP000528286"/>
    </source>
</evidence>
<dbReference type="Gene3D" id="3.40.50.2000">
    <property type="entry name" value="Glycogen Phosphorylase B"/>
    <property type="match status" value="2"/>
</dbReference>
<dbReference type="InterPro" id="IPR001296">
    <property type="entry name" value="Glyco_trans_1"/>
</dbReference>